<sequence length="275" mass="29379">MKKFNIYLPLLLLLGVFAISCSSDDNDNPAPSPAPPALAADFQLDDEYDVLDMINLDGSNSAGTNLTYDWTVTDSDGNEMTVLNANTDMATFMPEMAGDYTVSLMVNGTEGDDTLEETITVLSPVFMTKDQMGRPAINTVFNFFGDADTKNAYNQTLPSDGAQNADAFKGIFDALQTYIGLDPATYTNILGLDNATTASVLAVDVLQSDKSSATSYGTLNGRGLADDVVDVTLILTFGGPDLNNINDTQKGLISDFVNANDKEFSTSFPYVAAPN</sequence>
<dbReference type="InterPro" id="IPR035986">
    <property type="entry name" value="PKD_dom_sf"/>
</dbReference>
<proteinExistence type="predicted"/>
<feature type="chain" id="PRO_5047047762" description="PKD domain-containing protein" evidence="1">
    <location>
        <begin position="24"/>
        <end position="275"/>
    </location>
</feature>
<dbReference type="EMBL" id="AP025292">
    <property type="protein sequence ID" value="BDD00300.1"/>
    <property type="molecule type" value="Genomic_DNA"/>
</dbReference>
<reference evidence="2 3" key="1">
    <citation type="submission" date="2021-12" db="EMBL/GenBank/DDBJ databases">
        <title>Genome sequencing of bacteria with rrn-lacking chromosome and rrn-plasmid.</title>
        <authorList>
            <person name="Anda M."/>
            <person name="Iwasaki W."/>
        </authorList>
    </citation>
    <scope>NUCLEOTIDE SEQUENCE [LARGE SCALE GENOMIC DNA]</scope>
    <source>
        <strain evidence="2 3">NBRC 101262</strain>
    </source>
</reference>
<name>A0ABM7VH54_9BACT</name>
<dbReference type="Proteomes" id="UP001354989">
    <property type="component" value="Chromosome"/>
</dbReference>
<keyword evidence="1" id="KW-0732">Signal</keyword>
<dbReference type="Gene3D" id="2.60.40.10">
    <property type="entry name" value="Immunoglobulins"/>
    <property type="match status" value="1"/>
</dbReference>
<gene>
    <name evidence="2" type="ORF">PEPS_25800</name>
</gene>
<protein>
    <recommendedName>
        <fullName evidence="4">PKD domain-containing protein</fullName>
    </recommendedName>
</protein>
<dbReference type="PROSITE" id="PS51257">
    <property type="entry name" value="PROKAR_LIPOPROTEIN"/>
    <property type="match status" value="1"/>
</dbReference>
<dbReference type="InterPro" id="IPR013783">
    <property type="entry name" value="Ig-like_fold"/>
</dbReference>
<evidence type="ECO:0000313" key="3">
    <source>
        <dbReference type="Proteomes" id="UP001354989"/>
    </source>
</evidence>
<dbReference type="Pfam" id="PF14224">
    <property type="entry name" value="DUF4331"/>
    <property type="match status" value="1"/>
</dbReference>
<evidence type="ECO:0008006" key="4">
    <source>
        <dbReference type="Google" id="ProtNLM"/>
    </source>
</evidence>
<organism evidence="2 3">
    <name type="scientific">Persicobacter psychrovividus</name>
    <dbReference type="NCBI Taxonomy" id="387638"/>
    <lineage>
        <taxon>Bacteria</taxon>
        <taxon>Pseudomonadati</taxon>
        <taxon>Bacteroidota</taxon>
        <taxon>Cytophagia</taxon>
        <taxon>Cytophagales</taxon>
        <taxon>Persicobacteraceae</taxon>
        <taxon>Persicobacter</taxon>
    </lineage>
</organism>
<keyword evidence="3" id="KW-1185">Reference proteome</keyword>
<accession>A0ABM7VH54</accession>
<dbReference type="RefSeq" id="WP_338397253.1">
    <property type="nucleotide sequence ID" value="NZ_AP025292.1"/>
</dbReference>
<feature type="signal peptide" evidence="1">
    <location>
        <begin position="1"/>
        <end position="23"/>
    </location>
</feature>
<dbReference type="SUPFAM" id="SSF49299">
    <property type="entry name" value="PKD domain"/>
    <property type="match status" value="1"/>
</dbReference>
<evidence type="ECO:0000256" key="1">
    <source>
        <dbReference type="SAM" id="SignalP"/>
    </source>
</evidence>
<evidence type="ECO:0000313" key="2">
    <source>
        <dbReference type="EMBL" id="BDD00300.1"/>
    </source>
</evidence>
<dbReference type="InterPro" id="IPR025566">
    <property type="entry name" value="DUF4331"/>
</dbReference>